<proteinExistence type="predicted"/>
<accession>A0ABS7P3K0</accession>
<feature type="region of interest" description="Disordered" evidence="1">
    <location>
        <begin position="74"/>
        <end position="94"/>
    </location>
</feature>
<evidence type="ECO:0000313" key="3">
    <source>
        <dbReference type="Proteomes" id="UP000825228"/>
    </source>
</evidence>
<dbReference type="Proteomes" id="UP000825228">
    <property type="component" value="Unassembled WGS sequence"/>
</dbReference>
<organism evidence="2 3">
    <name type="scientific">Rhodococcoides corynebacterioides</name>
    <dbReference type="NCBI Taxonomy" id="53972"/>
    <lineage>
        <taxon>Bacteria</taxon>
        <taxon>Bacillati</taxon>
        <taxon>Actinomycetota</taxon>
        <taxon>Actinomycetes</taxon>
        <taxon>Mycobacteriales</taxon>
        <taxon>Nocardiaceae</taxon>
        <taxon>Rhodococcoides</taxon>
    </lineage>
</organism>
<keyword evidence="3" id="KW-1185">Reference proteome</keyword>
<gene>
    <name evidence="2" type="ORF">HQ603_09510</name>
</gene>
<protein>
    <recommendedName>
        <fullName evidence="4">Helix-turn-helix domain-containing protein</fullName>
    </recommendedName>
</protein>
<evidence type="ECO:0000256" key="1">
    <source>
        <dbReference type="SAM" id="MobiDB-lite"/>
    </source>
</evidence>
<dbReference type="RefSeq" id="WP_222684309.1">
    <property type="nucleotide sequence ID" value="NZ_JABUBT010000007.1"/>
</dbReference>
<comment type="caution">
    <text evidence="2">The sequence shown here is derived from an EMBL/GenBank/DDBJ whole genome shotgun (WGS) entry which is preliminary data.</text>
</comment>
<dbReference type="EMBL" id="JABUBU010000006">
    <property type="protein sequence ID" value="MBY6366991.1"/>
    <property type="molecule type" value="Genomic_DNA"/>
</dbReference>
<name>A0ABS7P3K0_9NOCA</name>
<reference evidence="2 3" key="1">
    <citation type="submission" date="2020-06" db="EMBL/GenBank/DDBJ databases">
        <title>Taxonomy, biology and ecology of Rhodococcus bacteria occurring in California pistachio and other woody hosts as revealed by genome sequence analyses.</title>
        <authorList>
            <person name="Gai Y."/>
            <person name="Riely B."/>
        </authorList>
    </citation>
    <scope>NUCLEOTIDE SEQUENCE [LARGE SCALE GENOMIC DNA]</scope>
    <source>
        <strain evidence="2 3">BP-281</strain>
    </source>
</reference>
<evidence type="ECO:0000313" key="2">
    <source>
        <dbReference type="EMBL" id="MBY6366991.1"/>
    </source>
</evidence>
<evidence type="ECO:0008006" key="4">
    <source>
        <dbReference type="Google" id="ProtNLM"/>
    </source>
</evidence>
<sequence>MGLTRKNIDALAELGDQVVELEERLRVARVERGKVLVACYLEGWTWDELTKIGRTSLASVRKYVLEAGVLRPPQGRTEAGRARKAAQRASKTDT</sequence>